<dbReference type="EMBL" id="HE573021">
    <property type="protein sequence ID" value="CCC47847.1"/>
    <property type="molecule type" value="Genomic_DNA"/>
</dbReference>
<reference evidence="1" key="1">
    <citation type="journal article" date="2012" name="Proc. Natl. Acad. Sci. U.S.A.">
        <title>Antigenic diversity is generated by distinct evolutionary mechanisms in African trypanosome species.</title>
        <authorList>
            <person name="Jackson A.P."/>
            <person name="Berry A."/>
            <person name="Aslett M."/>
            <person name="Allison H.C."/>
            <person name="Burton P."/>
            <person name="Vavrova-Anderson J."/>
            <person name="Brown R."/>
            <person name="Browne H."/>
            <person name="Corton N."/>
            <person name="Hauser H."/>
            <person name="Gamble J."/>
            <person name="Gilderthorp R."/>
            <person name="Marcello L."/>
            <person name="McQuillan J."/>
            <person name="Otto T.D."/>
            <person name="Quail M.A."/>
            <person name="Sanders M.J."/>
            <person name="van Tonder A."/>
            <person name="Ginger M.L."/>
            <person name="Field M.C."/>
            <person name="Barry J.D."/>
            <person name="Hertz-Fowler C."/>
            <person name="Berriman M."/>
        </authorList>
    </citation>
    <scope>NUCLEOTIDE SEQUENCE</scope>
    <source>
        <strain evidence="1">Y486</strain>
    </source>
</reference>
<organism evidence="1">
    <name type="scientific">Trypanosoma vivax (strain Y486)</name>
    <dbReference type="NCBI Taxonomy" id="1055687"/>
    <lineage>
        <taxon>Eukaryota</taxon>
        <taxon>Discoba</taxon>
        <taxon>Euglenozoa</taxon>
        <taxon>Kinetoplastea</taxon>
        <taxon>Metakinetoplastina</taxon>
        <taxon>Trypanosomatida</taxon>
        <taxon>Trypanosomatidae</taxon>
        <taxon>Trypanosoma</taxon>
        <taxon>Duttonella</taxon>
    </lineage>
</organism>
<sequence length="216" mass="25223">MIQIHFRDQFFWRNIFYYISFSLLLIEEMRPGNSLAVQFCKQGMRYEESSDTLWCSLCTTAQKLEIITAPTKENVLEHCKQKRHLLCMEKEMLKEYYCPVEINGRRMLLDHNCIYPAVMFGRGRMLLDDTLGCIMAVDVCGGVKLIPRHKYTVVELIISPSTAPVPTEPEYYVERPIRSRKYLTGVKLLLKQHNKSVDGESALMKRRRVSFGQLNM</sequence>
<proteinExistence type="predicted"/>
<gene>
    <name evidence="1" type="ORF">TVY486_0500560</name>
</gene>
<evidence type="ECO:0000313" key="1">
    <source>
        <dbReference type="EMBL" id="CCC47847.1"/>
    </source>
</evidence>
<protein>
    <submittedName>
        <fullName evidence="1">Uncharacterized protein</fullName>
    </submittedName>
</protein>
<name>G0TV81_TRYVY</name>
<accession>G0TV81</accession>
<dbReference type="AlphaFoldDB" id="G0TV81"/>
<dbReference type="VEuPathDB" id="TriTrypDB:TvY486_0500560"/>